<keyword evidence="4" id="KW-1185">Reference proteome</keyword>
<name>A0ABV7B665_9GAMM</name>
<protein>
    <submittedName>
        <fullName evidence="3">Peptidoglycan-binding protein</fullName>
    </submittedName>
</protein>
<dbReference type="Gene3D" id="1.10.101.10">
    <property type="entry name" value="PGBD-like superfamily/PGBD"/>
    <property type="match status" value="1"/>
</dbReference>
<proteinExistence type="predicted"/>
<organism evidence="3 4">
    <name type="scientific">Halomonas tibetensis</name>
    <dbReference type="NCBI Taxonomy" id="2259590"/>
    <lineage>
        <taxon>Bacteria</taxon>
        <taxon>Pseudomonadati</taxon>
        <taxon>Pseudomonadota</taxon>
        <taxon>Gammaproteobacteria</taxon>
        <taxon>Oceanospirillales</taxon>
        <taxon>Halomonadaceae</taxon>
        <taxon>Halomonas</taxon>
    </lineage>
</organism>
<gene>
    <name evidence="3" type="ORF">ACFODV_11020</name>
</gene>
<dbReference type="InterPro" id="IPR036366">
    <property type="entry name" value="PGBDSf"/>
</dbReference>
<evidence type="ECO:0000256" key="1">
    <source>
        <dbReference type="SAM" id="SignalP"/>
    </source>
</evidence>
<keyword evidence="1" id="KW-0732">Signal</keyword>
<feature type="chain" id="PRO_5045455471" evidence="1">
    <location>
        <begin position="34"/>
        <end position="208"/>
    </location>
</feature>
<dbReference type="Pfam" id="PF01471">
    <property type="entry name" value="PG_binding_1"/>
    <property type="match status" value="1"/>
</dbReference>
<dbReference type="InterPro" id="IPR036365">
    <property type="entry name" value="PGBD-like_sf"/>
</dbReference>
<dbReference type="EMBL" id="JBHRSQ010000014">
    <property type="protein sequence ID" value="MFC2992564.1"/>
    <property type="molecule type" value="Genomic_DNA"/>
</dbReference>
<evidence type="ECO:0000259" key="2">
    <source>
        <dbReference type="Pfam" id="PF01471"/>
    </source>
</evidence>
<accession>A0ABV7B665</accession>
<dbReference type="InterPro" id="IPR002477">
    <property type="entry name" value="Peptidoglycan-bd-like"/>
</dbReference>
<reference evidence="4" key="1">
    <citation type="journal article" date="2019" name="Int. J. Syst. Evol. Microbiol.">
        <title>The Global Catalogue of Microorganisms (GCM) 10K type strain sequencing project: providing services to taxonomists for standard genome sequencing and annotation.</title>
        <authorList>
            <consortium name="The Broad Institute Genomics Platform"/>
            <consortium name="The Broad Institute Genome Sequencing Center for Infectious Disease"/>
            <person name="Wu L."/>
            <person name="Ma J."/>
        </authorList>
    </citation>
    <scope>NUCLEOTIDE SEQUENCE [LARGE SCALE GENOMIC DNA]</scope>
    <source>
        <strain evidence="4">KCTC 52660</strain>
    </source>
</reference>
<dbReference type="RefSeq" id="WP_379759079.1">
    <property type="nucleotide sequence ID" value="NZ_JBHRSQ010000014.1"/>
</dbReference>
<feature type="domain" description="Peptidoglycan binding-like" evidence="2">
    <location>
        <begin position="150"/>
        <end position="204"/>
    </location>
</feature>
<sequence length="208" mass="22639">MAEIVTSSVKVARRTWKMAFAGLVASAVLPAMAADEDGNYAVRGLGATACNDFVAAVENQDPNLPLVLQWMQGYVTGLNLLNDGVYEVSVIQDPAGLGGVVFNVCQANDDLILETALAQSLNTLRLGQVQNRSEILSLEWNDRQVNVHRETLRTVQLRLADKGYYQSTVDGLYGRGTRGALEAFQRAEGLNETGLPDTDTLVRLLIRD</sequence>
<feature type="signal peptide" evidence="1">
    <location>
        <begin position="1"/>
        <end position="33"/>
    </location>
</feature>
<dbReference type="SUPFAM" id="SSF47090">
    <property type="entry name" value="PGBD-like"/>
    <property type="match status" value="1"/>
</dbReference>
<evidence type="ECO:0000313" key="3">
    <source>
        <dbReference type="EMBL" id="MFC2992564.1"/>
    </source>
</evidence>
<evidence type="ECO:0000313" key="4">
    <source>
        <dbReference type="Proteomes" id="UP001595386"/>
    </source>
</evidence>
<comment type="caution">
    <text evidence="3">The sequence shown here is derived from an EMBL/GenBank/DDBJ whole genome shotgun (WGS) entry which is preliminary data.</text>
</comment>
<dbReference type="Proteomes" id="UP001595386">
    <property type="component" value="Unassembled WGS sequence"/>
</dbReference>